<dbReference type="EMBL" id="CP019437">
    <property type="protein sequence ID" value="AQS47406.1"/>
    <property type="molecule type" value="Genomic_DNA"/>
</dbReference>
<evidence type="ECO:0000256" key="4">
    <source>
        <dbReference type="ARBA" id="ARBA00023284"/>
    </source>
</evidence>
<dbReference type="PANTHER" id="PTHR13887:SF14">
    <property type="entry name" value="DISULFIDE BOND FORMATION PROTEIN D"/>
    <property type="match status" value="1"/>
</dbReference>
<reference evidence="6 7" key="1">
    <citation type="submission" date="2017-01" db="EMBL/GenBank/DDBJ databases">
        <title>The complete genome sequence of a sulfur-oxidizing marine bacterium Thioclava sp. 25B10_4T.</title>
        <authorList>
            <person name="Liu Y."/>
            <person name="Lai Q."/>
            <person name="Shao Z."/>
        </authorList>
    </citation>
    <scope>NUCLEOTIDE SEQUENCE [LARGE SCALE GENOMIC DNA]</scope>
    <source>
        <strain evidence="6 7">25B10_4</strain>
    </source>
</reference>
<dbReference type="InterPro" id="IPR036249">
    <property type="entry name" value="Thioredoxin-like_sf"/>
</dbReference>
<keyword evidence="2" id="KW-0560">Oxidoreductase</keyword>
<organism evidence="6 7">
    <name type="scientific">Thioclava nitratireducens</name>
    <dbReference type="NCBI Taxonomy" id="1915078"/>
    <lineage>
        <taxon>Bacteria</taxon>
        <taxon>Pseudomonadati</taxon>
        <taxon>Pseudomonadota</taxon>
        <taxon>Alphaproteobacteria</taxon>
        <taxon>Rhodobacterales</taxon>
        <taxon>Paracoccaceae</taxon>
        <taxon>Thioclava</taxon>
    </lineage>
</organism>
<evidence type="ECO:0000313" key="6">
    <source>
        <dbReference type="EMBL" id="AQS47406.1"/>
    </source>
</evidence>
<dbReference type="InterPro" id="IPR006311">
    <property type="entry name" value="TAT_signal"/>
</dbReference>
<dbReference type="PROSITE" id="PS51352">
    <property type="entry name" value="THIOREDOXIN_2"/>
    <property type="match status" value="1"/>
</dbReference>
<dbReference type="SUPFAM" id="SSF52833">
    <property type="entry name" value="Thioredoxin-like"/>
    <property type="match status" value="1"/>
</dbReference>
<dbReference type="CDD" id="cd03023">
    <property type="entry name" value="DsbA_Com1_like"/>
    <property type="match status" value="1"/>
</dbReference>
<gene>
    <name evidence="6" type="ORF">BMG03_06030</name>
</gene>
<evidence type="ECO:0000256" key="2">
    <source>
        <dbReference type="ARBA" id="ARBA00023002"/>
    </source>
</evidence>
<dbReference type="Gene3D" id="3.40.30.10">
    <property type="entry name" value="Glutaredoxin"/>
    <property type="match status" value="1"/>
</dbReference>
<dbReference type="InterPro" id="IPR001853">
    <property type="entry name" value="DSBA-like_thioredoxin_dom"/>
</dbReference>
<protein>
    <submittedName>
        <fullName evidence="6">Disulfide bond formation protein DsbA</fullName>
    </submittedName>
</protein>
<evidence type="ECO:0000313" key="7">
    <source>
        <dbReference type="Proteomes" id="UP000185622"/>
    </source>
</evidence>
<dbReference type="PROSITE" id="PS51318">
    <property type="entry name" value="TAT"/>
    <property type="match status" value="1"/>
</dbReference>
<dbReference type="Proteomes" id="UP000185622">
    <property type="component" value="Chromosome"/>
</dbReference>
<keyword evidence="4" id="KW-0676">Redox-active center</keyword>
<dbReference type="PANTHER" id="PTHR13887">
    <property type="entry name" value="GLUTATHIONE S-TRANSFERASE KAPPA"/>
    <property type="match status" value="1"/>
</dbReference>
<accession>A0ABM6IF56</accession>
<feature type="domain" description="Thioredoxin" evidence="5">
    <location>
        <begin position="15"/>
        <end position="203"/>
    </location>
</feature>
<evidence type="ECO:0000259" key="5">
    <source>
        <dbReference type="PROSITE" id="PS51352"/>
    </source>
</evidence>
<keyword evidence="7" id="KW-1185">Reference proteome</keyword>
<evidence type="ECO:0000256" key="1">
    <source>
        <dbReference type="ARBA" id="ARBA00022729"/>
    </source>
</evidence>
<keyword evidence="1" id="KW-0732">Signal</keyword>
<keyword evidence="3" id="KW-1015">Disulfide bond</keyword>
<evidence type="ECO:0000256" key="3">
    <source>
        <dbReference type="ARBA" id="ARBA00023157"/>
    </source>
</evidence>
<proteinExistence type="predicted"/>
<dbReference type="RefSeq" id="WP_075776319.1">
    <property type="nucleotide sequence ID" value="NZ_CP019437.1"/>
</dbReference>
<dbReference type="Pfam" id="PF01323">
    <property type="entry name" value="DSBA"/>
    <property type="match status" value="1"/>
</dbReference>
<name>A0ABM6IF56_9RHOB</name>
<dbReference type="InterPro" id="IPR013766">
    <property type="entry name" value="Thioredoxin_domain"/>
</dbReference>
<sequence>MIDRRNFLTLAGVAAGSTLILPTASLAEVDISPDAVFHDPVAPAIGNPDGDITLVEYFDYQCPYCKSNHPVVEKVTREDGNLRVVMKDWPIFGAPSVYASQLVLGAQSMGKYKEGLEALMATEGKLSNDLIDKTLSDAGVDPDKAMAGYKANRKEIDALLSRNDAQAVAIGLRGTPAYIVGRDVYPGAVDADTLRKAISDVRKA</sequence>